<organism evidence="2 3">
    <name type="scientific">Actinomadura bangladeshensis</name>
    <dbReference type="NCBI Taxonomy" id="453573"/>
    <lineage>
        <taxon>Bacteria</taxon>
        <taxon>Bacillati</taxon>
        <taxon>Actinomycetota</taxon>
        <taxon>Actinomycetes</taxon>
        <taxon>Streptosporangiales</taxon>
        <taxon>Thermomonosporaceae</taxon>
        <taxon>Actinomadura</taxon>
    </lineage>
</organism>
<sequence>MTERTTGGGADEGRREPDEQVHGAWPMPAATAEEVHPGEFRPDSPEGRGGQMEDLSPDDFE</sequence>
<reference evidence="2 3" key="1">
    <citation type="submission" date="2020-01" db="EMBL/GenBank/DDBJ databases">
        <title>Insect and environment-associated Actinomycetes.</title>
        <authorList>
            <person name="Currrie C."/>
            <person name="Chevrette M."/>
            <person name="Carlson C."/>
            <person name="Stubbendieck R."/>
            <person name="Wendt-Pienkowski E."/>
        </authorList>
    </citation>
    <scope>NUCLEOTIDE SEQUENCE [LARGE SCALE GENOMIC DNA]</scope>
    <source>
        <strain evidence="2 3">SID10258</strain>
    </source>
</reference>
<feature type="compositionally biased region" description="Gly residues" evidence="1">
    <location>
        <begin position="1"/>
        <end position="10"/>
    </location>
</feature>
<evidence type="ECO:0000313" key="2">
    <source>
        <dbReference type="EMBL" id="NEA29162.1"/>
    </source>
</evidence>
<dbReference type="RefSeq" id="WP_163063888.1">
    <property type="nucleotide sequence ID" value="NZ_JAAGLI010001133.1"/>
</dbReference>
<accession>A0A6L9QW28</accession>
<feature type="region of interest" description="Disordered" evidence="1">
    <location>
        <begin position="1"/>
        <end position="61"/>
    </location>
</feature>
<name>A0A6L9QW28_9ACTN</name>
<feature type="compositionally biased region" description="Basic and acidic residues" evidence="1">
    <location>
        <begin position="11"/>
        <end position="21"/>
    </location>
</feature>
<dbReference type="EMBL" id="JAAGLI010001133">
    <property type="protein sequence ID" value="NEA29162.1"/>
    <property type="molecule type" value="Genomic_DNA"/>
</dbReference>
<dbReference type="Proteomes" id="UP000475532">
    <property type="component" value="Unassembled WGS sequence"/>
</dbReference>
<feature type="compositionally biased region" description="Basic and acidic residues" evidence="1">
    <location>
        <begin position="33"/>
        <end position="46"/>
    </location>
</feature>
<comment type="caution">
    <text evidence="2">The sequence shown here is derived from an EMBL/GenBank/DDBJ whole genome shotgun (WGS) entry which is preliminary data.</text>
</comment>
<evidence type="ECO:0000256" key="1">
    <source>
        <dbReference type="SAM" id="MobiDB-lite"/>
    </source>
</evidence>
<dbReference type="AlphaFoldDB" id="A0A6L9QW28"/>
<proteinExistence type="predicted"/>
<protein>
    <submittedName>
        <fullName evidence="2">Uncharacterized protein</fullName>
    </submittedName>
</protein>
<gene>
    <name evidence="2" type="ORF">G3I70_42670</name>
</gene>
<evidence type="ECO:0000313" key="3">
    <source>
        <dbReference type="Proteomes" id="UP000475532"/>
    </source>
</evidence>